<reference evidence="8 9" key="1">
    <citation type="journal article" date="2015" name="BMC Genomics">
        <title>Genome mining reveals unlocked bioactive potential of marine Gram-negative bacteria.</title>
        <authorList>
            <person name="Machado H."/>
            <person name="Sonnenschein E.C."/>
            <person name="Melchiorsen J."/>
            <person name="Gram L."/>
        </authorList>
    </citation>
    <scope>NUCLEOTIDE SEQUENCE [LARGE SCALE GENOMIC DNA]</scope>
    <source>
        <strain evidence="8 9">S4054</strain>
    </source>
</reference>
<dbReference type="Gene3D" id="3.60.20.10">
    <property type="entry name" value="Glutamine Phosphoribosylpyrophosphate, subunit 1, domain 1"/>
    <property type="match status" value="1"/>
</dbReference>
<feature type="active site" description="Nucleophile" evidence="5">
    <location>
        <position position="254"/>
    </location>
</feature>
<evidence type="ECO:0000256" key="1">
    <source>
        <dbReference type="ARBA" id="ARBA00006586"/>
    </source>
</evidence>
<dbReference type="GO" id="GO:0016811">
    <property type="term" value="F:hydrolase activity, acting on carbon-nitrogen (but not peptide) bonds, in linear amides"/>
    <property type="evidence" value="ECO:0007669"/>
    <property type="project" value="InterPro"/>
</dbReference>
<keyword evidence="2" id="KW-0378">Hydrolase</keyword>
<dbReference type="SUPFAM" id="SSF56235">
    <property type="entry name" value="N-terminal nucleophile aminohydrolases (Ntn hydrolases)"/>
    <property type="match status" value="1"/>
</dbReference>
<dbReference type="CDD" id="cd03747">
    <property type="entry name" value="Ntn_PGA_like"/>
    <property type="match status" value="1"/>
</dbReference>
<evidence type="ECO:0000256" key="6">
    <source>
        <dbReference type="PIRSR" id="PIRSR001227-2"/>
    </source>
</evidence>
<dbReference type="PANTHER" id="PTHR34218">
    <property type="entry name" value="PEPTIDASE S45 PENICILLIN AMIDASE"/>
    <property type="match status" value="1"/>
</dbReference>
<organism evidence="8 9">
    <name type="scientific">Pseudoalteromonas luteoviolacea S4054</name>
    <dbReference type="NCBI Taxonomy" id="1129367"/>
    <lineage>
        <taxon>Bacteria</taxon>
        <taxon>Pseudomonadati</taxon>
        <taxon>Pseudomonadota</taxon>
        <taxon>Gammaproteobacteria</taxon>
        <taxon>Alteromonadales</taxon>
        <taxon>Pseudoalteromonadaceae</taxon>
        <taxon>Pseudoalteromonas</taxon>
    </lineage>
</organism>
<evidence type="ECO:0000313" key="8">
    <source>
        <dbReference type="EMBL" id="KKE85718.1"/>
    </source>
</evidence>
<evidence type="ECO:0000256" key="4">
    <source>
        <dbReference type="ARBA" id="ARBA00038735"/>
    </source>
</evidence>
<dbReference type="MEROPS" id="S45.003"/>
<dbReference type="InterPro" id="IPR029055">
    <property type="entry name" value="Ntn_hydrolases_N"/>
</dbReference>
<dbReference type="PATRIC" id="fig|1129367.4.peg.205"/>
<dbReference type="InterPro" id="IPR002692">
    <property type="entry name" value="S45"/>
</dbReference>
<keyword evidence="6" id="KW-0106">Calcium</keyword>
<dbReference type="PIRSF" id="PIRSF001227">
    <property type="entry name" value="Pen_acylase"/>
    <property type="match status" value="1"/>
</dbReference>
<dbReference type="InterPro" id="IPR043146">
    <property type="entry name" value="Penicillin_amidase_N_B-knob"/>
</dbReference>
<feature type="binding site" evidence="6">
    <location>
        <position position="194"/>
    </location>
    <ligand>
        <name>Ca(2+)</name>
        <dbReference type="ChEBI" id="CHEBI:29108"/>
    </ligand>
</feature>
<dbReference type="GO" id="GO:0017000">
    <property type="term" value="P:antibiotic biosynthetic process"/>
    <property type="evidence" value="ECO:0007669"/>
    <property type="project" value="InterPro"/>
</dbReference>
<dbReference type="Gene3D" id="1.10.1400.10">
    <property type="match status" value="1"/>
</dbReference>
<dbReference type="RefSeq" id="WP_046354127.1">
    <property type="nucleotide sequence ID" value="NZ_AUXW01000009.1"/>
</dbReference>
<evidence type="ECO:0008006" key="10">
    <source>
        <dbReference type="Google" id="ProtNLM"/>
    </source>
</evidence>
<sequence length="802" mass="89547">MFSTFTKYPLISRAVVFFAVPLVLLCYFSFNNLFLEPLPANQDIESLQGVNDKVSIRRDDNGVAYITAPTDLDVYFATGYAHAQDRLWQLELQRRIAQGRLSEVFGKQALDQDIWFRTLGLYRAAEESMPMLSKEASNALDAYVNGVNAWMREAKQLPVEFSILGVEPEPWTKLDSLAWSKVFALNLAGNYTNEIQKLIGAQELSAAQMKTFYPDYVASDLSLSANTINKLNDIVALQKSIESELKVGGKYVGSNAWVVSGQFTESGAPILANDPHLPLQIPSLWYAVSQKGASLTADGMSIVGLPVVIFGKNDHISWGGTNMMADVQDLFIEQLNEYDPSKYLHNGQWKKFNTRTELIDIKADFPAELRAPYKTVKIQVRDTLNGPVISDVIQGLGMPISMRWVALQPGDTTFEAFYKLSYAKNWQEFNDALDYLVAPAINFVYADMQNNIGMTGAGKLPVRQKGDGSMPMLAGEASSEWAKYITSSELPKYYNPPQGYLINANNDIAYPGYPYLISKNFAPEYRANRIEQILASSINQNIPITVESMLTAQKDEKDLSATTLLGYLKNVKPRNEQQKEAIAQLKQWQGVASKESVGATIFYGWVRHIRERIFGDEFSEFWNSSKNGNYLALPYLLESDDLLALISQGSPWCDNVKTDASETCRTLTLDALDDAIQELVKLKGSAQADWQWGEVQSTFYAHTPFSDVKVLNNLFERKIGASGSAHTVNVSGSYFDVNEGYISTFGGGFRQIIEMKKTNTKHMMMNSTGQSGQIASPYYDDMVEKFASDDMVGFVTPQAQEE</sequence>
<comment type="similarity">
    <text evidence="1">Belongs to the peptidase S45 family.</text>
</comment>
<feature type="binding site" evidence="6">
    <location>
        <position position="329"/>
    </location>
    <ligand>
        <name>Ca(2+)</name>
        <dbReference type="ChEBI" id="CHEBI:29108"/>
    </ligand>
</feature>
<dbReference type="InterPro" id="IPR023343">
    <property type="entry name" value="Penicillin_amidase_dom1"/>
</dbReference>
<evidence type="ECO:0000256" key="7">
    <source>
        <dbReference type="SAM" id="Phobius"/>
    </source>
</evidence>
<name>A0A0F6AHT3_9GAMM</name>
<proteinExistence type="inferred from homology"/>
<keyword evidence="7" id="KW-1133">Transmembrane helix</keyword>
<dbReference type="AlphaFoldDB" id="A0A0F6AHT3"/>
<dbReference type="Proteomes" id="UP000033434">
    <property type="component" value="Unassembled WGS sequence"/>
</dbReference>
<comment type="subunit">
    <text evidence="4">Heterodimer of an alpha subunit and a beta subunit processed from the same precursor.</text>
</comment>
<dbReference type="Gene3D" id="1.10.439.10">
    <property type="entry name" value="Penicillin Amidohydrolase, domain 1"/>
    <property type="match status" value="1"/>
</dbReference>
<dbReference type="Pfam" id="PF01804">
    <property type="entry name" value="Penicil_amidase"/>
    <property type="match status" value="1"/>
</dbReference>
<dbReference type="GO" id="GO:0046872">
    <property type="term" value="F:metal ion binding"/>
    <property type="evidence" value="ECO:0007669"/>
    <property type="project" value="UniProtKB-KW"/>
</dbReference>
<dbReference type="PANTHER" id="PTHR34218:SF4">
    <property type="entry name" value="ACYL-HOMOSERINE LACTONE ACYLASE QUIP"/>
    <property type="match status" value="1"/>
</dbReference>
<gene>
    <name evidence="8" type="ORF">N479_24990</name>
</gene>
<accession>A0A0F6AHT3</accession>
<dbReference type="EMBL" id="AUXW01000009">
    <property type="protein sequence ID" value="KKE85718.1"/>
    <property type="molecule type" value="Genomic_DNA"/>
</dbReference>
<keyword evidence="3" id="KW-0865">Zymogen</keyword>
<keyword evidence="7" id="KW-0812">Transmembrane</keyword>
<dbReference type="InterPro" id="IPR043147">
    <property type="entry name" value="Penicillin_amidase_A-knob"/>
</dbReference>
<protein>
    <recommendedName>
        <fullName evidence="10">Penicillin amidase</fullName>
    </recommendedName>
</protein>
<feature type="transmembrane region" description="Helical" evidence="7">
    <location>
        <begin position="12"/>
        <end position="30"/>
    </location>
</feature>
<evidence type="ECO:0000256" key="2">
    <source>
        <dbReference type="ARBA" id="ARBA00022801"/>
    </source>
</evidence>
<evidence type="ECO:0000256" key="5">
    <source>
        <dbReference type="PIRSR" id="PIRSR001227-1"/>
    </source>
</evidence>
<dbReference type="InterPro" id="IPR014395">
    <property type="entry name" value="Pen/GL7ACA/AHL_acylase"/>
</dbReference>
<evidence type="ECO:0000313" key="9">
    <source>
        <dbReference type="Proteomes" id="UP000033434"/>
    </source>
</evidence>
<evidence type="ECO:0000256" key="3">
    <source>
        <dbReference type="ARBA" id="ARBA00023145"/>
    </source>
</evidence>
<comment type="caution">
    <text evidence="8">The sequence shown here is derived from an EMBL/GenBank/DDBJ whole genome shotgun (WGS) entry which is preliminary data.</text>
</comment>
<comment type="cofactor">
    <cofactor evidence="6">
        <name>Ca(2+)</name>
        <dbReference type="ChEBI" id="CHEBI:29108"/>
    </cofactor>
    <text evidence="6">Binds 1 Ca(2+) ion per dimer.</text>
</comment>
<keyword evidence="7" id="KW-0472">Membrane</keyword>
<dbReference type="Gene3D" id="2.30.120.10">
    <property type="match status" value="1"/>
</dbReference>
<feature type="binding site" evidence="6">
    <location>
        <position position="326"/>
    </location>
    <ligand>
        <name>Ca(2+)</name>
        <dbReference type="ChEBI" id="CHEBI:29108"/>
    </ligand>
</feature>
<keyword evidence="6" id="KW-0479">Metal-binding</keyword>